<keyword evidence="2" id="KW-1185">Reference proteome</keyword>
<sequence>MSSSGTTPTNSAQALTILSIGASRNIGYYASLKFLQGGATVTFLLRNPSVFDNDTSIQPYVSSGHARLIKGDALVKDDVARAWAEAGRDRPQGVDYLLFTVGGTPKFVLSKGFTISPPNLVTVSLINALSTLPPSAPQPKIITISSTGLTPTSHSSLPILLKPLYGYFLIGPHADKLGGERVLHHCTSGWSWNSASSGEPAEGILPSEWEKTEGLPKESSLSGVVVIRPSLLTDGECLGDAYDTAIKQGKGGKKAKKPYKVSAEKELGGYTVSRKDVAHFVLDLVLNRWAEFENKIVNISY</sequence>
<dbReference type="OrthoDB" id="63935at2759"/>
<reference evidence="1" key="1">
    <citation type="submission" date="2020-11" db="EMBL/GenBank/DDBJ databases">
        <authorList>
            <consortium name="DOE Joint Genome Institute"/>
            <person name="Ahrendt S."/>
            <person name="Riley R."/>
            <person name="Andreopoulos W."/>
            <person name="Labutti K."/>
            <person name="Pangilinan J."/>
            <person name="Ruiz-Duenas F.J."/>
            <person name="Barrasa J.M."/>
            <person name="Sanchez-Garcia M."/>
            <person name="Camarero S."/>
            <person name="Miyauchi S."/>
            <person name="Serrano A."/>
            <person name="Linde D."/>
            <person name="Babiker R."/>
            <person name="Drula E."/>
            <person name="Ayuso-Fernandez I."/>
            <person name="Pacheco R."/>
            <person name="Padilla G."/>
            <person name="Ferreira P."/>
            <person name="Barriuso J."/>
            <person name="Kellner H."/>
            <person name="Castanera R."/>
            <person name="Alfaro M."/>
            <person name="Ramirez L."/>
            <person name="Pisabarro A.G."/>
            <person name="Kuo A."/>
            <person name="Tritt A."/>
            <person name="Lipzen A."/>
            <person name="He G."/>
            <person name="Yan M."/>
            <person name="Ng V."/>
            <person name="Cullen D."/>
            <person name="Martin F."/>
            <person name="Rosso M.-N."/>
            <person name="Henrissat B."/>
            <person name="Hibbett D."/>
            <person name="Martinez A.T."/>
            <person name="Grigoriev I.V."/>
        </authorList>
    </citation>
    <scope>NUCLEOTIDE SEQUENCE</scope>
    <source>
        <strain evidence="1">MF-IS2</strain>
    </source>
</reference>
<dbReference type="EMBL" id="MU151181">
    <property type="protein sequence ID" value="KAF9447902.1"/>
    <property type="molecule type" value="Genomic_DNA"/>
</dbReference>
<dbReference type="PANTHER" id="PTHR15020:SF50">
    <property type="entry name" value="UPF0659 PROTEIN YMR090W"/>
    <property type="match status" value="1"/>
</dbReference>
<dbReference type="SUPFAM" id="SSF51735">
    <property type="entry name" value="NAD(P)-binding Rossmann-fold domains"/>
    <property type="match status" value="1"/>
</dbReference>
<dbReference type="PANTHER" id="PTHR15020">
    <property type="entry name" value="FLAVIN REDUCTASE-RELATED"/>
    <property type="match status" value="1"/>
</dbReference>
<accession>A0A9P5XAS3</accession>
<evidence type="ECO:0008006" key="3">
    <source>
        <dbReference type="Google" id="ProtNLM"/>
    </source>
</evidence>
<dbReference type="AlphaFoldDB" id="A0A9P5XAS3"/>
<name>A0A9P5XAS3_9AGAR</name>
<comment type="caution">
    <text evidence="1">The sequence shown here is derived from an EMBL/GenBank/DDBJ whole genome shotgun (WGS) entry which is preliminary data.</text>
</comment>
<dbReference type="Gene3D" id="3.40.50.720">
    <property type="entry name" value="NAD(P)-binding Rossmann-like Domain"/>
    <property type="match status" value="1"/>
</dbReference>
<gene>
    <name evidence="1" type="ORF">P691DRAFT_801664</name>
</gene>
<protein>
    <recommendedName>
        <fullName evidence="3">NAD(P)-binding domain-containing protein</fullName>
    </recommendedName>
</protein>
<evidence type="ECO:0000313" key="2">
    <source>
        <dbReference type="Proteomes" id="UP000807342"/>
    </source>
</evidence>
<organism evidence="1 2">
    <name type="scientific">Macrolepiota fuliginosa MF-IS2</name>
    <dbReference type="NCBI Taxonomy" id="1400762"/>
    <lineage>
        <taxon>Eukaryota</taxon>
        <taxon>Fungi</taxon>
        <taxon>Dikarya</taxon>
        <taxon>Basidiomycota</taxon>
        <taxon>Agaricomycotina</taxon>
        <taxon>Agaricomycetes</taxon>
        <taxon>Agaricomycetidae</taxon>
        <taxon>Agaricales</taxon>
        <taxon>Agaricineae</taxon>
        <taxon>Agaricaceae</taxon>
        <taxon>Macrolepiota</taxon>
    </lineage>
</organism>
<evidence type="ECO:0000313" key="1">
    <source>
        <dbReference type="EMBL" id="KAF9447902.1"/>
    </source>
</evidence>
<dbReference type="Proteomes" id="UP000807342">
    <property type="component" value="Unassembled WGS sequence"/>
</dbReference>
<dbReference type="InterPro" id="IPR036291">
    <property type="entry name" value="NAD(P)-bd_dom_sf"/>
</dbReference>
<proteinExistence type="predicted"/>